<organism evidence="3 4">
    <name type="scientific">Chloropicon primus</name>
    <dbReference type="NCBI Taxonomy" id="1764295"/>
    <lineage>
        <taxon>Eukaryota</taxon>
        <taxon>Viridiplantae</taxon>
        <taxon>Chlorophyta</taxon>
        <taxon>Chloropicophyceae</taxon>
        <taxon>Chloropicales</taxon>
        <taxon>Chloropicaceae</taxon>
        <taxon>Chloropicon</taxon>
    </lineage>
</organism>
<dbReference type="AlphaFoldDB" id="A0A5B8N061"/>
<dbReference type="InterPro" id="IPR038085">
    <property type="entry name" value="Rnp2-like_sf"/>
</dbReference>
<dbReference type="GO" id="GO:0001682">
    <property type="term" value="P:tRNA 5'-leader removal"/>
    <property type="evidence" value="ECO:0007669"/>
    <property type="project" value="InterPro"/>
</dbReference>
<sequence length="158" mass="17042">MVRYKNRFLVADIHCDRTNASYLKDKLMLVTSTSSSKKGNQEEGLGPGRGVPLVAAALEKVVHSCFGVCHSGGILSSLQVRCYDKIWSAGDDDDEGEGKDGLAKCLRCVVRCDREHCRDVRAALCLITSLAGVRVAITVVKVKGSQRTLADEAKAKSS</sequence>
<dbReference type="SUPFAM" id="SSF160350">
    <property type="entry name" value="Rnp2-like"/>
    <property type="match status" value="1"/>
</dbReference>
<dbReference type="Pfam" id="PF01900">
    <property type="entry name" value="RNase_P_Rpp14"/>
    <property type="match status" value="1"/>
</dbReference>
<proteinExistence type="inferred from homology"/>
<dbReference type="InterPro" id="IPR002759">
    <property type="entry name" value="Pop5/Rpp14/Rnp2-like"/>
</dbReference>
<evidence type="ECO:0000313" key="3">
    <source>
        <dbReference type="EMBL" id="QDZ25951.1"/>
    </source>
</evidence>
<reference evidence="3 4" key="1">
    <citation type="submission" date="2018-07" db="EMBL/GenBank/DDBJ databases">
        <title>The complete nuclear genome of the prasinophyte Chloropicon primus (CCMP1205).</title>
        <authorList>
            <person name="Pombert J.-F."/>
            <person name="Otis C."/>
            <person name="Turmel M."/>
            <person name="Lemieux C."/>
        </authorList>
    </citation>
    <scope>NUCLEOTIDE SEQUENCE [LARGE SCALE GENOMIC DNA]</scope>
    <source>
        <strain evidence="3 4">CCMP1205</strain>
    </source>
</reference>
<name>A0A5B8N061_9CHLO</name>
<keyword evidence="4" id="KW-1185">Reference proteome</keyword>
<keyword evidence="2" id="KW-0819">tRNA processing</keyword>
<gene>
    <name evidence="3" type="ORF">A3770_20p84690</name>
</gene>
<evidence type="ECO:0000256" key="1">
    <source>
        <dbReference type="ARBA" id="ARBA00010800"/>
    </source>
</evidence>
<protein>
    <submittedName>
        <fullName evidence="3">Uncharacterized protein</fullName>
    </submittedName>
</protein>
<evidence type="ECO:0000256" key="2">
    <source>
        <dbReference type="ARBA" id="ARBA00022694"/>
    </source>
</evidence>
<dbReference type="Proteomes" id="UP000316726">
    <property type="component" value="Chromosome 20"/>
</dbReference>
<dbReference type="PANTHER" id="PTHR15441">
    <property type="entry name" value="RIBONUCLEASE P PROTEIN SUBUNIT P14"/>
    <property type="match status" value="1"/>
</dbReference>
<accession>A0A5B8N061</accession>
<comment type="similarity">
    <text evidence="1">Belongs to the eukaryotic/archaeal RNase P protein component 2 family.</text>
</comment>
<dbReference type="Gene3D" id="3.30.70.3250">
    <property type="entry name" value="Ribonuclease P, Pop5 subunit"/>
    <property type="match status" value="1"/>
</dbReference>
<dbReference type="EMBL" id="CP031053">
    <property type="protein sequence ID" value="QDZ25951.1"/>
    <property type="molecule type" value="Genomic_DNA"/>
</dbReference>
<evidence type="ECO:0000313" key="4">
    <source>
        <dbReference type="Proteomes" id="UP000316726"/>
    </source>
</evidence>
<dbReference type="GO" id="GO:0030677">
    <property type="term" value="C:ribonuclease P complex"/>
    <property type="evidence" value="ECO:0007669"/>
    <property type="project" value="InterPro"/>
</dbReference>
<dbReference type="PANTHER" id="PTHR15441:SF2">
    <property type="entry name" value="RIBONUCLEASE P_MRP PROTEIN SUBUNIT POP5"/>
    <property type="match status" value="1"/>
</dbReference>